<feature type="domain" description="Cytochrome b561" evidence="16">
    <location>
        <begin position="173"/>
        <end position="374"/>
    </location>
</feature>
<dbReference type="Pfam" id="PF03188">
    <property type="entry name" value="Cytochrom_B561"/>
    <property type="match status" value="1"/>
</dbReference>
<dbReference type="SMART" id="SM00665">
    <property type="entry name" value="B561"/>
    <property type="match status" value="1"/>
</dbReference>
<dbReference type="PROSITE" id="PS50836">
    <property type="entry name" value="DOMON"/>
    <property type="match status" value="1"/>
</dbReference>
<dbReference type="AlphaFoldDB" id="A0A8T1RA13"/>
<feature type="transmembrane region" description="Helical" evidence="13">
    <location>
        <begin position="315"/>
        <end position="335"/>
    </location>
</feature>
<comment type="subcellular location">
    <subcellularLocation>
        <location evidence="1">Membrane</location>
        <topology evidence="1">Multi-pass membrane protein</topology>
    </subcellularLocation>
</comment>
<evidence type="ECO:0000256" key="7">
    <source>
        <dbReference type="ARBA" id="ARBA00022982"/>
    </source>
</evidence>
<keyword evidence="12" id="KW-0408">Iron</keyword>
<keyword evidence="19" id="KW-1185">Reference proteome</keyword>
<evidence type="ECO:0000313" key="18">
    <source>
        <dbReference type="EMBL" id="KAG6724632.1"/>
    </source>
</evidence>
<feature type="transmembrane region" description="Helical" evidence="13">
    <location>
        <begin position="286"/>
        <end position="303"/>
    </location>
</feature>
<evidence type="ECO:0000256" key="12">
    <source>
        <dbReference type="PIRSR" id="PIRSR037471-1"/>
    </source>
</evidence>
<dbReference type="EMBL" id="CM031811">
    <property type="protein sequence ID" value="KAG6662932.1"/>
    <property type="molecule type" value="Genomic_DNA"/>
</dbReference>
<feature type="transmembrane region" description="Helical" evidence="13">
    <location>
        <begin position="245"/>
        <end position="266"/>
    </location>
</feature>
<feature type="signal peptide" evidence="14">
    <location>
        <begin position="1"/>
        <end position="24"/>
    </location>
</feature>
<proteinExistence type="predicted"/>
<dbReference type="PROSITE" id="PS50939">
    <property type="entry name" value="CYTOCHROME_B561"/>
    <property type="match status" value="1"/>
</dbReference>
<evidence type="ECO:0000256" key="2">
    <source>
        <dbReference type="ARBA" id="ARBA00022448"/>
    </source>
</evidence>
<reference evidence="18" key="2">
    <citation type="submission" date="2021-01" db="EMBL/GenBank/DDBJ databases">
        <authorList>
            <person name="Lovell J.T."/>
            <person name="Bentley N."/>
            <person name="Bhattarai G."/>
            <person name="Jenkins J.W."/>
            <person name="Sreedasyam A."/>
            <person name="Alarcon Y."/>
            <person name="Bock C."/>
            <person name="Boston L."/>
            <person name="Carlson J."/>
            <person name="Cervantes K."/>
            <person name="Clermont K."/>
            <person name="Krom N."/>
            <person name="Kubenka K."/>
            <person name="Mamidi S."/>
            <person name="Mattison C."/>
            <person name="Monteros M."/>
            <person name="Pisani C."/>
            <person name="Plott C."/>
            <person name="Rajasekar S."/>
            <person name="Rhein H.S."/>
            <person name="Rohla C."/>
            <person name="Song M."/>
            <person name="Hilaire R.S."/>
            <person name="Shu S."/>
            <person name="Wells L."/>
            <person name="Wang X."/>
            <person name="Webber J."/>
            <person name="Heerema R.J."/>
            <person name="Klein P."/>
            <person name="Conner P."/>
            <person name="Grauke L."/>
            <person name="Grimwood J."/>
            <person name="Schmutz J."/>
            <person name="Randall J.J."/>
        </authorList>
    </citation>
    <scope>NUCLEOTIDE SEQUENCE</scope>
    <source>
        <tissue evidence="18">Leaf</tissue>
    </source>
</reference>
<sequence>MGKTSTTLLLFSCVLFSLCASSFAQTCRSYTGFSNNKVYSSCQDLPVLNSFLHWTYDQSTSKVDIAYRVTGTTSAKWISWALNPTGQGMVGAQALVAFQNTSGVMHAYTSPVPGYTISTLTEGSLSFAVSNLSATFVNGNEMSIFATLTLSSSMTTTVNQVWQEGPLSGNSPISHVTTAGSSNMISTNTLNFLDATATTPSAVIIPRLRKKNIHGVLNAVSWGILMPMGAMIARYLKTFKSADPAWFYLHVACQTSAYVVGVSGFATGIKLGSDSPGIKYGTHRNIGIVLFCMGTLQLFALLLRPKKDHKYRLYWNIYHHCVGYATIILSIVNVFEGFDILKPDDKWKKIYIGILIFLGVNAALLEAFTWFIVIKRKNTSSEKYPSHGNGLNGANGYGARTENGV</sequence>
<evidence type="ECO:0000256" key="6">
    <source>
        <dbReference type="ARBA" id="ARBA00022729"/>
    </source>
</evidence>
<feature type="binding site" description="axial binding residue" evidence="12">
    <location>
        <position position="319"/>
    </location>
    <ligand>
        <name>heme b</name>
        <dbReference type="ChEBI" id="CHEBI:60344"/>
        <label>1</label>
    </ligand>
    <ligandPart>
        <name>Fe</name>
        <dbReference type="ChEBI" id="CHEBI:18248"/>
    </ligandPart>
</feature>
<keyword evidence="2 11" id="KW-0813">Transport</keyword>
<dbReference type="GO" id="GO:0046872">
    <property type="term" value="F:metal ion binding"/>
    <property type="evidence" value="ECO:0007669"/>
    <property type="project" value="UniProtKB-KW"/>
</dbReference>
<gene>
    <name evidence="17" type="ORF">CIPAW_03G277900</name>
    <name evidence="18" type="ORF">I3842_03G267500</name>
</gene>
<evidence type="ECO:0000313" key="17">
    <source>
        <dbReference type="EMBL" id="KAG6662932.1"/>
    </source>
</evidence>
<reference evidence="17" key="1">
    <citation type="submission" date="2020-12" db="EMBL/GenBank/DDBJ databases">
        <title>WGS assembly of Carya illinoinensis cv. Pawnee.</title>
        <authorList>
            <person name="Platts A."/>
            <person name="Shu S."/>
            <person name="Wright S."/>
            <person name="Barry K."/>
            <person name="Edger P."/>
            <person name="Pires J.C."/>
            <person name="Schmutz J."/>
        </authorList>
    </citation>
    <scope>NUCLEOTIDE SEQUENCE</scope>
    <source>
        <tissue evidence="17">Leaf</tissue>
    </source>
</reference>
<keyword evidence="7 11" id="KW-0249">Electron transport</keyword>
<name>A0A8T1RA13_CARIL</name>
<feature type="transmembrane region" description="Helical" evidence="13">
    <location>
        <begin position="350"/>
        <end position="373"/>
    </location>
</feature>
<evidence type="ECO:0000256" key="9">
    <source>
        <dbReference type="ARBA" id="ARBA00023136"/>
    </source>
</evidence>
<evidence type="ECO:0000259" key="16">
    <source>
        <dbReference type="PROSITE" id="PS50939"/>
    </source>
</evidence>
<dbReference type="Proteomes" id="UP000811609">
    <property type="component" value="Chromosome 3"/>
</dbReference>
<evidence type="ECO:0000256" key="11">
    <source>
        <dbReference type="PIRNR" id="PIRNR037471"/>
    </source>
</evidence>
<evidence type="ECO:0000256" key="5">
    <source>
        <dbReference type="ARBA" id="ARBA00022723"/>
    </source>
</evidence>
<evidence type="ECO:0000256" key="14">
    <source>
        <dbReference type="SAM" id="SignalP"/>
    </source>
</evidence>
<accession>A0A8T1RA13</accession>
<dbReference type="FunFam" id="1.20.120.1770:FF:000007">
    <property type="entry name" value="Cytochrome b561 and DOMON domain-containing protein"/>
    <property type="match status" value="1"/>
</dbReference>
<keyword evidence="8 13" id="KW-1133">Transmembrane helix</keyword>
<dbReference type="PIRSF" id="PIRSF037471">
    <property type="entry name" value="UCP037471"/>
    <property type="match status" value="1"/>
</dbReference>
<dbReference type="GO" id="GO:0016020">
    <property type="term" value="C:membrane"/>
    <property type="evidence" value="ECO:0007669"/>
    <property type="project" value="UniProtKB-SubCell"/>
</dbReference>
<keyword evidence="4 13" id="KW-0812">Transmembrane</keyword>
<comment type="cofactor">
    <cofactor evidence="11">
        <name>heme b</name>
        <dbReference type="ChEBI" id="CHEBI:60344"/>
    </cofactor>
    <text evidence="11">Binds 2 heme b groups non-covalently.</text>
</comment>
<dbReference type="InterPro" id="IPR006593">
    <property type="entry name" value="Cyt_b561/ferric_Rdtase_TM"/>
</dbReference>
<evidence type="ECO:0000256" key="3">
    <source>
        <dbReference type="ARBA" id="ARBA00022617"/>
    </source>
</evidence>
<evidence type="ECO:0000256" key="13">
    <source>
        <dbReference type="SAM" id="Phobius"/>
    </source>
</evidence>
<dbReference type="EMBL" id="CM031827">
    <property type="protein sequence ID" value="KAG6724632.1"/>
    <property type="molecule type" value="Genomic_DNA"/>
</dbReference>
<evidence type="ECO:0000256" key="8">
    <source>
        <dbReference type="ARBA" id="ARBA00022989"/>
    </source>
</evidence>
<keyword evidence="3" id="KW-0349">Heme</keyword>
<comment type="function">
    <text evidence="10">May act as a catecholamine-responsive trans-membrane electron transporter.</text>
</comment>
<feature type="binding site" description="axial binding residue" evidence="12">
    <location>
        <position position="283"/>
    </location>
    <ligand>
        <name>heme b</name>
        <dbReference type="ChEBI" id="CHEBI:60344"/>
        <label>1</label>
    </ligand>
    <ligandPart>
        <name>Fe</name>
        <dbReference type="ChEBI" id="CHEBI:18248"/>
    </ligandPart>
</feature>
<feature type="chain" id="PRO_5035759720" description="Cytochrome b561 and DOMON domain-containing protein" evidence="14">
    <location>
        <begin position="25"/>
        <end position="405"/>
    </location>
</feature>
<dbReference type="PANTHER" id="PTHR23130">
    <property type="entry name" value="CYTOCHROME B561 AND DOMON DOMAIN-CONTAINING PROTEIN"/>
    <property type="match status" value="1"/>
</dbReference>
<dbReference type="PANTHER" id="PTHR23130:SF167">
    <property type="entry name" value="CYTOCHROME B561 AND DOMON DOMAIN-CONTAINING PROTEIN"/>
    <property type="match status" value="1"/>
</dbReference>
<dbReference type="CDD" id="cd08760">
    <property type="entry name" value="Cyt_b561_FRRS1_like"/>
    <property type="match status" value="1"/>
</dbReference>
<comment type="caution">
    <text evidence="17">The sequence shown here is derived from an EMBL/GenBank/DDBJ whole genome shotgun (WGS) entry which is preliminary data.</text>
</comment>
<evidence type="ECO:0000256" key="4">
    <source>
        <dbReference type="ARBA" id="ARBA00022692"/>
    </source>
</evidence>
<dbReference type="Proteomes" id="UP000811246">
    <property type="component" value="Chromosome 3"/>
</dbReference>
<feature type="transmembrane region" description="Helical" evidence="13">
    <location>
        <begin position="213"/>
        <end position="233"/>
    </location>
</feature>
<keyword evidence="5 12" id="KW-0479">Metal-binding</keyword>
<protein>
    <recommendedName>
        <fullName evidence="11">Cytochrome b561 and DOMON domain-containing protein</fullName>
    </recommendedName>
</protein>
<dbReference type="InterPro" id="IPR017214">
    <property type="entry name" value="UCP037471"/>
</dbReference>
<dbReference type="InterPro" id="IPR045265">
    <property type="entry name" value="AIR12_DOMON"/>
</dbReference>
<dbReference type="InterPro" id="IPR005018">
    <property type="entry name" value="DOMON_domain"/>
</dbReference>
<dbReference type="CDD" id="cd09629">
    <property type="entry name" value="DOMON_CIL1_like"/>
    <property type="match status" value="1"/>
</dbReference>
<dbReference type="OrthoDB" id="2419613at2759"/>
<keyword evidence="9 11" id="KW-0472">Membrane</keyword>
<dbReference type="Gene3D" id="1.20.120.1770">
    <property type="match status" value="1"/>
</dbReference>
<feature type="binding site" description="axial binding residue" evidence="12">
    <location>
        <position position="214"/>
    </location>
    <ligand>
        <name>heme b</name>
        <dbReference type="ChEBI" id="CHEBI:60344"/>
        <label>1</label>
    </ligand>
    <ligandPart>
        <name>Fe</name>
        <dbReference type="ChEBI" id="CHEBI:18248"/>
    </ligandPart>
</feature>
<evidence type="ECO:0000313" key="19">
    <source>
        <dbReference type="Proteomes" id="UP000811609"/>
    </source>
</evidence>
<organism evidence="17 19">
    <name type="scientific">Carya illinoinensis</name>
    <name type="common">Pecan</name>
    <dbReference type="NCBI Taxonomy" id="32201"/>
    <lineage>
        <taxon>Eukaryota</taxon>
        <taxon>Viridiplantae</taxon>
        <taxon>Streptophyta</taxon>
        <taxon>Embryophyta</taxon>
        <taxon>Tracheophyta</taxon>
        <taxon>Spermatophyta</taxon>
        <taxon>Magnoliopsida</taxon>
        <taxon>eudicotyledons</taxon>
        <taxon>Gunneridae</taxon>
        <taxon>Pentapetalae</taxon>
        <taxon>rosids</taxon>
        <taxon>fabids</taxon>
        <taxon>Fagales</taxon>
        <taxon>Juglandaceae</taxon>
        <taxon>Carya</taxon>
    </lineage>
</organism>
<evidence type="ECO:0000256" key="10">
    <source>
        <dbReference type="ARBA" id="ARBA00053871"/>
    </source>
</evidence>
<dbReference type="Pfam" id="PF04526">
    <property type="entry name" value="DUF568"/>
    <property type="match status" value="1"/>
</dbReference>
<keyword evidence="6 14" id="KW-0732">Signal</keyword>
<feature type="domain" description="DOMON" evidence="15">
    <location>
        <begin position="48"/>
        <end position="165"/>
    </location>
</feature>
<evidence type="ECO:0000259" key="15">
    <source>
        <dbReference type="PROSITE" id="PS50836"/>
    </source>
</evidence>
<feature type="binding site" description="axial binding residue" evidence="12">
    <location>
        <position position="250"/>
    </location>
    <ligand>
        <name>heme b</name>
        <dbReference type="ChEBI" id="CHEBI:60344"/>
        <label>1</label>
    </ligand>
    <ligandPart>
        <name>Fe</name>
        <dbReference type="ChEBI" id="CHEBI:18248"/>
    </ligandPart>
</feature>
<evidence type="ECO:0000256" key="1">
    <source>
        <dbReference type="ARBA" id="ARBA00004141"/>
    </source>
</evidence>